<feature type="domain" description="Endonuclease/exonuclease/phosphatase" evidence="13">
    <location>
        <begin position="172"/>
        <end position="462"/>
    </location>
</feature>
<evidence type="ECO:0000256" key="1">
    <source>
        <dbReference type="ARBA" id="ARBA00001936"/>
    </source>
</evidence>
<dbReference type="GO" id="GO:0006281">
    <property type="term" value="P:DNA repair"/>
    <property type="evidence" value="ECO:0007669"/>
    <property type="project" value="UniProtKB-KW"/>
</dbReference>
<keyword evidence="9" id="KW-0234">DNA repair</keyword>
<name>A0A7S4HJR5_9EUKA</name>
<evidence type="ECO:0000256" key="11">
    <source>
        <dbReference type="SAM" id="MobiDB-lite"/>
    </source>
</evidence>
<keyword evidence="12" id="KW-0472">Membrane</keyword>
<keyword evidence="12" id="KW-0812">Transmembrane</keyword>
<comment type="cofactor">
    <cofactor evidence="2">
        <name>Mg(2+)</name>
        <dbReference type="ChEBI" id="CHEBI:18420"/>
    </cofactor>
</comment>
<evidence type="ECO:0000256" key="6">
    <source>
        <dbReference type="ARBA" id="ARBA00022763"/>
    </source>
</evidence>
<dbReference type="SUPFAM" id="SSF56219">
    <property type="entry name" value="DNase I-like"/>
    <property type="match status" value="1"/>
</dbReference>
<dbReference type="InterPro" id="IPR051547">
    <property type="entry name" value="TDP2-like"/>
</dbReference>
<evidence type="ECO:0000313" key="14">
    <source>
        <dbReference type="EMBL" id="CAE2201147.1"/>
    </source>
</evidence>
<gene>
    <name evidence="14" type="ORF">VSP0166_LOCUS1243</name>
</gene>
<feature type="compositionally biased region" description="Low complexity" evidence="11">
    <location>
        <begin position="90"/>
        <end position="115"/>
    </location>
</feature>
<evidence type="ECO:0000256" key="5">
    <source>
        <dbReference type="ARBA" id="ARBA00022723"/>
    </source>
</evidence>
<comment type="cofactor">
    <cofactor evidence="1">
        <name>Mn(2+)</name>
        <dbReference type="ChEBI" id="CHEBI:29035"/>
    </cofactor>
</comment>
<dbReference type="Gene3D" id="3.60.10.10">
    <property type="entry name" value="Endonuclease/exonuclease/phosphatase"/>
    <property type="match status" value="1"/>
</dbReference>
<evidence type="ECO:0000256" key="2">
    <source>
        <dbReference type="ARBA" id="ARBA00001946"/>
    </source>
</evidence>
<keyword evidence="5" id="KW-0479">Metal-binding</keyword>
<feature type="transmembrane region" description="Helical" evidence="12">
    <location>
        <begin position="16"/>
        <end position="37"/>
    </location>
</feature>
<sequence>MDEHDEPSDLDVPHPVSWRGVVFWAVFVVIAVSFALVQLTNSNKNERYGDVHDISEAELQDLHPKDPYYAFSSTEHSSKQSESESEESSPSENLSPPISPSKTISSDDSYSSETENIGIIDDISESETKTPKISSTPTHSISQSPSRSPTSTQSLTLTKSPEPVVKSCLKIATYNIREGIQNLALRDVFIDYMQQNSFDIVALQELNHWTESSLQEIARNWNHTHSAFLYTDTGYHLGITSRLPFEVIRERTEGFWHGMIHIRMKASPETVPLDLLNQGNITATGFDDVHDDDDVDLQNISPDNDESLHLIVTHLDPHSSDHRLEESHHLDHQSREHSRLLILGDLNALSEYDDSHYTENDLLSILSSTTALHNKFLYQPDGSNSEIDYRVLHKFYSEGGLKDPEVNLRSEFQHTVPTESNEDLAHAAEMRLDYILATQAMWETCVDSYVDQNSNTNLISDHYPVVTKFCF</sequence>
<evidence type="ECO:0000256" key="9">
    <source>
        <dbReference type="ARBA" id="ARBA00023204"/>
    </source>
</evidence>
<protein>
    <recommendedName>
        <fullName evidence="13">Endonuclease/exonuclease/phosphatase domain-containing protein</fullName>
    </recommendedName>
</protein>
<evidence type="ECO:0000256" key="12">
    <source>
        <dbReference type="SAM" id="Phobius"/>
    </source>
</evidence>
<proteinExistence type="predicted"/>
<keyword evidence="12" id="KW-1133">Transmembrane helix</keyword>
<dbReference type="GO" id="GO:0004518">
    <property type="term" value="F:nuclease activity"/>
    <property type="evidence" value="ECO:0007669"/>
    <property type="project" value="UniProtKB-KW"/>
</dbReference>
<evidence type="ECO:0000256" key="10">
    <source>
        <dbReference type="ARBA" id="ARBA00023242"/>
    </source>
</evidence>
<evidence type="ECO:0000256" key="7">
    <source>
        <dbReference type="ARBA" id="ARBA00022801"/>
    </source>
</evidence>
<keyword evidence="8" id="KW-0460">Magnesium</keyword>
<feature type="compositionally biased region" description="Low complexity" evidence="11">
    <location>
        <begin position="137"/>
        <end position="159"/>
    </location>
</feature>
<organism evidence="14">
    <name type="scientific">Vannella robusta</name>
    <dbReference type="NCBI Taxonomy" id="1487602"/>
    <lineage>
        <taxon>Eukaryota</taxon>
        <taxon>Amoebozoa</taxon>
        <taxon>Discosea</taxon>
        <taxon>Flabellinia</taxon>
        <taxon>Vannellidae</taxon>
        <taxon>Vannella</taxon>
    </lineage>
</organism>
<dbReference type="Pfam" id="PF03372">
    <property type="entry name" value="Exo_endo_phos"/>
    <property type="match status" value="1"/>
</dbReference>
<evidence type="ECO:0000256" key="4">
    <source>
        <dbReference type="ARBA" id="ARBA00022722"/>
    </source>
</evidence>
<dbReference type="InterPro" id="IPR036691">
    <property type="entry name" value="Endo/exonu/phosph_ase_sf"/>
</dbReference>
<keyword evidence="7" id="KW-0378">Hydrolase</keyword>
<feature type="region of interest" description="Disordered" evidence="11">
    <location>
        <begin position="67"/>
        <end position="159"/>
    </location>
</feature>
<accession>A0A7S4HJR5</accession>
<dbReference type="PANTHER" id="PTHR15822:SF4">
    <property type="entry name" value="TYROSYL-DNA PHOSPHODIESTERASE 2"/>
    <property type="match status" value="1"/>
</dbReference>
<evidence type="ECO:0000259" key="13">
    <source>
        <dbReference type="Pfam" id="PF03372"/>
    </source>
</evidence>
<evidence type="ECO:0000256" key="3">
    <source>
        <dbReference type="ARBA" id="ARBA00004322"/>
    </source>
</evidence>
<dbReference type="AlphaFoldDB" id="A0A7S4HJR5"/>
<keyword evidence="10" id="KW-0539">Nucleus</keyword>
<dbReference type="GO" id="GO:0016787">
    <property type="term" value="F:hydrolase activity"/>
    <property type="evidence" value="ECO:0007669"/>
    <property type="project" value="UniProtKB-KW"/>
</dbReference>
<evidence type="ECO:0000256" key="8">
    <source>
        <dbReference type="ARBA" id="ARBA00022842"/>
    </source>
</evidence>
<dbReference type="EMBL" id="HBKP01001718">
    <property type="protein sequence ID" value="CAE2201147.1"/>
    <property type="molecule type" value="Transcribed_RNA"/>
</dbReference>
<comment type="subcellular location">
    <subcellularLocation>
        <location evidence="3">Nucleus</location>
        <location evidence="3">PML body</location>
    </subcellularLocation>
</comment>
<keyword evidence="4" id="KW-0540">Nuclease</keyword>
<dbReference type="InterPro" id="IPR005135">
    <property type="entry name" value="Endo/exonuclease/phosphatase"/>
</dbReference>
<reference evidence="14" key="1">
    <citation type="submission" date="2021-01" db="EMBL/GenBank/DDBJ databases">
        <authorList>
            <person name="Corre E."/>
            <person name="Pelletier E."/>
            <person name="Niang G."/>
            <person name="Scheremetjew M."/>
            <person name="Finn R."/>
            <person name="Kale V."/>
            <person name="Holt S."/>
            <person name="Cochrane G."/>
            <person name="Meng A."/>
            <person name="Brown T."/>
            <person name="Cohen L."/>
        </authorList>
    </citation>
    <scope>NUCLEOTIDE SEQUENCE</scope>
    <source>
        <strain evidence="14">DIVA3 518/3/11/1/6</strain>
    </source>
</reference>
<dbReference type="GO" id="GO:0046872">
    <property type="term" value="F:metal ion binding"/>
    <property type="evidence" value="ECO:0007669"/>
    <property type="project" value="UniProtKB-KW"/>
</dbReference>
<dbReference type="PANTHER" id="PTHR15822">
    <property type="entry name" value="TRAF AND TNF RECEPTOR-ASSOCIATED PROTEIN"/>
    <property type="match status" value="1"/>
</dbReference>
<keyword evidence="6" id="KW-0227">DNA damage</keyword>